<evidence type="ECO:0000313" key="12">
    <source>
        <dbReference type="EMBL" id="PTQ56295.1"/>
    </source>
</evidence>
<dbReference type="Gene3D" id="3.40.50.300">
    <property type="entry name" value="P-loop containing nucleotide triphosphate hydrolases"/>
    <property type="match status" value="2"/>
</dbReference>
<organism evidence="12 13">
    <name type="scientific">Candidatus Carbonibacillus altaicus</name>
    <dbReference type="NCBI Taxonomy" id="2163959"/>
    <lineage>
        <taxon>Bacteria</taxon>
        <taxon>Bacillati</taxon>
        <taxon>Bacillota</taxon>
        <taxon>Bacilli</taxon>
        <taxon>Bacillales</taxon>
        <taxon>Candidatus Carbonibacillus</taxon>
    </lineage>
</organism>
<keyword evidence="9" id="KW-1278">Translocase</keyword>
<dbReference type="GO" id="GO:0005524">
    <property type="term" value="F:ATP binding"/>
    <property type="evidence" value="ECO:0007669"/>
    <property type="project" value="UniProtKB-KW"/>
</dbReference>
<evidence type="ECO:0000313" key="13">
    <source>
        <dbReference type="Proteomes" id="UP000244338"/>
    </source>
</evidence>
<keyword evidence="3" id="KW-0813">Transport</keyword>
<dbReference type="PROSITE" id="PS00211">
    <property type="entry name" value="ABC_TRANSPORTER_1"/>
    <property type="match status" value="2"/>
</dbReference>
<name>A0A2R6Y0Y5_9BACL</name>
<keyword evidence="5" id="KW-0762">Sugar transport</keyword>
<evidence type="ECO:0000259" key="11">
    <source>
        <dbReference type="PROSITE" id="PS50893"/>
    </source>
</evidence>
<dbReference type="InterPro" id="IPR050107">
    <property type="entry name" value="ABC_carbohydrate_import_ATPase"/>
</dbReference>
<dbReference type="SMART" id="SM00382">
    <property type="entry name" value="AAA"/>
    <property type="match status" value="2"/>
</dbReference>
<dbReference type="PROSITE" id="PS50893">
    <property type="entry name" value="ABC_TRANSPORTER_2"/>
    <property type="match status" value="2"/>
</dbReference>
<comment type="caution">
    <text evidence="12">The sequence shown here is derived from an EMBL/GenBank/DDBJ whole genome shotgun (WGS) entry which is preliminary data.</text>
</comment>
<keyword evidence="4" id="KW-1003">Cell membrane</keyword>
<dbReference type="FunFam" id="3.40.50.300:FF:000126">
    <property type="entry name" value="Galactose/methyl galactoside import ATP-binding protein MglA"/>
    <property type="match status" value="1"/>
</dbReference>
<dbReference type="CDD" id="cd03216">
    <property type="entry name" value="ABC_Carb_Monos_I"/>
    <property type="match status" value="1"/>
</dbReference>
<keyword evidence="10" id="KW-0472">Membrane</keyword>
<evidence type="ECO:0000256" key="6">
    <source>
        <dbReference type="ARBA" id="ARBA00022737"/>
    </source>
</evidence>
<dbReference type="GO" id="GO:0015749">
    <property type="term" value="P:monosaccharide transmembrane transport"/>
    <property type="evidence" value="ECO:0007669"/>
    <property type="project" value="UniProtKB-ARBA"/>
</dbReference>
<dbReference type="GO" id="GO:0005886">
    <property type="term" value="C:plasma membrane"/>
    <property type="evidence" value="ECO:0007669"/>
    <property type="project" value="UniProtKB-SubCell"/>
</dbReference>
<dbReference type="PANTHER" id="PTHR43790:SF3">
    <property type="entry name" value="D-ALLOSE IMPORT ATP-BINDING PROTEIN ALSA-RELATED"/>
    <property type="match status" value="1"/>
</dbReference>
<evidence type="ECO:0000256" key="8">
    <source>
        <dbReference type="ARBA" id="ARBA00022840"/>
    </source>
</evidence>
<gene>
    <name evidence="12" type="ORF">BSOLF_0475</name>
</gene>
<keyword evidence="8 12" id="KW-0067">ATP-binding</keyword>
<dbReference type="InterPro" id="IPR017871">
    <property type="entry name" value="ABC_transporter-like_CS"/>
</dbReference>
<evidence type="ECO:0000256" key="4">
    <source>
        <dbReference type="ARBA" id="ARBA00022475"/>
    </source>
</evidence>
<keyword evidence="7" id="KW-0547">Nucleotide-binding</keyword>
<dbReference type="InterPro" id="IPR027417">
    <property type="entry name" value="P-loop_NTPase"/>
</dbReference>
<keyword evidence="6" id="KW-0677">Repeat</keyword>
<dbReference type="EMBL" id="PEBX01000034">
    <property type="protein sequence ID" value="PTQ56295.1"/>
    <property type="molecule type" value="Genomic_DNA"/>
</dbReference>
<evidence type="ECO:0000256" key="5">
    <source>
        <dbReference type="ARBA" id="ARBA00022597"/>
    </source>
</evidence>
<evidence type="ECO:0000256" key="10">
    <source>
        <dbReference type="ARBA" id="ARBA00023136"/>
    </source>
</evidence>
<feature type="domain" description="ABC transporter" evidence="11">
    <location>
        <begin position="254"/>
        <end position="497"/>
    </location>
</feature>
<dbReference type="PANTHER" id="PTHR43790">
    <property type="entry name" value="CARBOHYDRATE TRANSPORT ATP-BINDING PROTEIN MG119-RELATED"/>
    <property type="match status" value="1"/>
</dbReference>
<evidence type="ECO:0000256" key="3">
    <source>
        <dbReference type="ARBA" id="ARBA00022448"/>
    </source>
</evidence>
<accession>A0A2R6Y0Y5</accession>
<proteinExistence type="predicted"/>
<evidence type="ECO:0000256" key="2">
    <source>
        <dbReference type="ARBA" id="ARBA00004533"/>
    </source>
</evidence>
<reference evidence="13" key="1">
    <citation type="journal article" date="2018" name="Sci. Rep.">
        <title>Lignite coal burning seam in the remote Altai Mountains harbors a hydrogen-driven thermophilic microbial community.</title>
        <authorList>
            <person name="Kadnikov V.V."/>
            <person name="Mardanov A.V."/>
            <person name="Ivasenko D.A."/>
            <person name="Antsiferov D.V."/>
            <person name="Beletsky A.V."/>
            <person name="Karnachuk O.V."/>
            <person name="Ravin N.V."/>
        </authorList>
    </citation>
    <scope>NUCLEOTIDE SEQUENCE [LARGE SCALE GENOMIC DNA]</scope>
</reference>
<dbReference type="FunFam" id="3.40.50.300:FF:000127">
    <property type="entry name" value="Ribose import ATP-binding protein RbsA"/>
    <property type="match status" value="1"/>
</dbReference>
<dbReference type="AlphaFoldDB" id="A0A2R6Y0Y5"/>
<feature type="domain" description="ABC transporter" evidence="11">
    <location>
        <begin position="6"/>
        <end position="243"/>
    </location>
</feature>
<evidence type="ECO:0000256" key="9">
    <source>
        <dbReference type="ARBA" id="ARBA00022967"/>
    </source>
</evidence>
<evidence type="ECO:0000256" key="7">
    <source>
        <dbReference type="ARBA" id="ARBA00022741"/>
    </source>
</evidence>
<sequence>MSAPLLHMQGIDKSFSGIKVLDDVSFELLPGEIHALMGENGAGKSTLMKILTGIYMRDHGTIRLQGEPVDMSHPLQAQQLGISMIHQELNLIPNLSIAENIYFGREAFATDYGWFKQKKLQKAARDVLNRLDLDLDPAMRVDALSVGEQQMVEIAKSLSLETRILIMDEPTTALTERESERLFRVMRDLSRQGVGIIYISHRMEEIFNMCDRVTVMRDGKTIGTRHLKKTTMDELVRMMVGRDVTERYPKQRYVQQEILFEVKNLSRGRSYQNISFSLKKGEVLGIAGLMGAGRTELVRGIFGADKSDSGEMFLHGKPVYIRSPEDAIRHGIGFVTEDRKNQGLVLTFSVKDNIALANLDKISNRGFLVQSKEVQLARSMIDMLRIQVRTPRQPVKTLSGGNQQKVVLAKWLAMNPKMLILDEPTRGVDIGAKVEIYQLINKLARQGVGMLLISSELPELIGLSDRILVLREGRLVGELKQQEADQETIMMLATGGKQ</sequence>
<dbReference type="InterPro" id="IPR003593">
    <property type="entry name" value="AAA+_ATPase"/>
</dbReference>
<evidence type="ECO:0000256" key="1">
    <source>
        <dbReference type="ARBA" id="ARBA00004202"/>
    </source>
</evidence>
<dbReference type="Proteomes" id="UP000244338">
    <property type="component" value="Unassembled WGS sequence"/>
</dbReference>
<protein>
    <submittedName>
        <fullName evidence="12">Ribose ABC transport system, ATP-binding protein RbsA</fullName>
    </submittedName>
</protein>
<comment type="subcellular location">
    <subcellularLocation>
        <location evidence="2">Cell inner membrane</location>
    </subcellularLocation>
    <subcellularLocation>
        <location evidence="1">Cell membrane</location>
        <topology evidence="1">Peripheral membrane protein</topology>
    </subcellularLocation>
</comment>
<dbReference type="CDD" id="cd03215">
    <property type="entry name" value="ABC_Carb_Monos_II"/>
    <property type="match status" value="1"/>
</dbReference>
<dbReference type="Pfam" id="PF00005">
    <property type="entry name" value="ABC_tran"/>
    <property type="match status" value="2"/>
</dbReference>
<dbReference type="GO" id="GO:0016887">
    <property type="term" value="F:ATP hydrolysis activity"/>
    <property type="evidence" value="ECO:0007669"/>
    <property type="project" value="InterPro"/>
</dbReference>
<dbReference type="InterPro" id="IPR003439">
    <property type="entry name" value="ABC_transporter-like_ATP-bd"/>
</dbReference>
<dbReference type="SUPFAM" id="SSF52540">
    <property type="entry name" value="P-loop containing nucleoside triphosphate hydrolases"/>
    <property type="match status" value="2"/>
</dbReference>